<dbReference type="PANTHER" id="PTHR48048:SF33">
    <property type="entry name" value="ISOFLAVONE 7-O-GLUCOSYLTRANSFERASE 1"/>
    <property type="match status" value="1"/>
</dbReference>
<evidence type="ECO:0000256" key="5">
    <source>
        <dbReference type="RuleBase" id="RU362057"/>
    </source>
</evidence>
<comment type="similarity">
    <text evidence="1 4">Belongs to the UDP-glycosyltransferase family.</text>
</comment>
<dbReference type="InterPro" id="IPR002213">
    <property type="entry name" value="UDP_glucos_trans"/>
</dbReference>
<keyword evidence="2 4" id="KW-0328">Glycosyltransferase</keyword>
<evidence type="ECO:0000256" key="4">
    <source>
        <dbReference type="RuleBase" id="RU003718"/>
    </source>
</evidence>
<proteinExistence type="evidence at transcript level"/>
<dbReference type="PROSITE" id="PS00375">
    <property type="entry name" value="UDPGT"/>
    <property type="match status" value="1"/>
</dbReference>
<protein>
    <recommendedName>
        <fullName evidence="5">Glycosyltransferase</fullName>
        <ecNumber evidence="5">2.4.1.-</ecNumber>
    </recommendedName>
</protein>
<name>A0A6B9W0L3_9FABA</name>
<dbReference type="AlphaFoldDB" id="A0A6B9W0L3"/>
<dbReference type="SUPFAM" id="SSF53756">
    <property type="entry name" value="UDP-Glycosyltransferase/glycogen phosphorylase"/>
    <property type="match status" value="1"/>
</dbReference>
<dbReference type="FunFam" id="3.40.50.2000:FF:000020">
    <property type="entry name" value="Glycosyltransferase"/>
    <property type="match status" value="1"/>
</dbReference>
<dbReference type="EC" id="2.4.1.-" evidence="5"/>
<organism evidence="6">
    <name type="scientific">Stylosanthes guianensis</name>
    <dbReference type="NCBI Taxonomy" id="62615"/>
    <lineage>
        <taxon>Eukaryota</taxon>
        <taxon>Viridiplantae</taxon>
        <taxon>Streptophyta</taxon>
        <taxon>Embryophyta</taxon>
        <taxon>Tracheophyta</taxon>
        <taxon>Spermatophyta</taxon>
        <taxon>Magnoliopsida</taxon>
        <taxon>eudicotyledons</taxon>
        <taxon>Gunneridae</taxon>
        <taxon>Pentapetalae</taxon>
        <taxon>rosids</taxon>
        <taxon>fabids</taxon>
        <taxon>Fabales</taxon>
        <taxon>Fabaceae</taxon>
        <taxon>Papilionoideae</taxon>
        <taxon>50 kb inversion clade</taxon>
        <taxon>dalbergioids sensu lato</taxon>
        <taxon>Dalbergieae</taxon>
        <taxon>Pterocarpus clade</taxon>
        <taxon>Stylosanthes</taxon>
    </lineage>
</organism>
<evidence type="ECO:0000256" key="3">
    <source>
        <dbReference type="ARBA" id="ARBA00022679"/>
    </source>
</evidence>
<keyword evidence="3 4" id="KW-0808">Transferase</keyword>
<sequence length="460" mass="51047">MKKDAIVLYPALDRGHLFSMIELANFIATHHPSLSITLLLLTPPTPSTTTLKQSLSGAAAPSITFLHLPPLSLPSDINPNILSIELCRRSNHNLRQLLLSISKTSNIKAIVLDFMNFTSATTVTNELNLPTYFYYTSGASSLCTMLHFPTLHETTSRSLKDLHMQIQVPGIPRISGDDYPEVTKDRESSIYHVFLEIAKTMRDKNAGIIVNTFDAIEERAIRALTSKEEVNKAPALFCIGPLISNTCENDEHGCLSWLDSQPSQSVVLLSFGSLGRFSKKQLKEIAVGLEKSKQRFLWVVRAVTESDNSEPSLDELLPEGFLERTKEKGMVVRDWAPQVAILSHDSVGGFVTHCGWNSVLEGVCEGVPMVAWPLYAEQKINRVVMVHEMKIALGVKEDKDGFVSATELGERVSELMDSERGKEIRQRIFKMRISAVEAKAEGGSSLVALNRLVQLWKSTT</sequence>
<evidence type="ECO:0000313" key="6">
    <source>
        <dbReference type="EMBL" id="QHQ74403.1"/>
    </source>
</evidence>
<dbReference type="CDD" id="cd03784">
    <property type="entry name" value="GT1_Gtf-like"/>
    <property type="match status" value="1"/>
</dbReference>
<dbReference type="GO" id="GO:0035251">
    <property type="term" value="F:UDP-glucosyltransferase activity"/>
    <property type="evidence" value="ECO:0007669"/>
    <property type="project" value="InterPro"/>
</dbReference>
<evidence type="ECO:0000256" key="1">
    <source>
        <dbReference type="ARBA" id="ARBA00009995"/>
    </source>
</evidence>
<gene>
    <name evidence="6" type="primary">UGT-1</name>
</gene>
<dbReference type="EMBL" id="MN165126">
    <property type="protein sequence ID" value="QHQ74403.1"/>
    <property type="molecule type" value="mRNA"/>
</dbReference>
<dbReference type="Pfam" id="PF00201">
    <property type="entry name" value="UDPGT"/>
    <property type="match status" value="1"/>
</dbReference>
<accession>A0A6B9W0L3</accession>
<dbReference type="InterPro" id="IPR035595">
    <property type="entry name" value="UDP_glycos_trans_CS"/>
</dbReference>
<dbReference type="InterPro" id="IPR050481">
    <property type="entry name" value="UDP-glycosyltransf_plant"/>
</dbReference>
<dbReference type="PANTHER" id="PTHR48048">
    <property type="entry name" value="GLYCOSYLTRANSFERASE"/>
    <property type="match status" value="1"/>
</dbReference>
<dbReference type="Gene3D" id="3.40.50.2000">
    <property type="entry name" value="Glycogen Phosphorylase B"/>
    <property type="match status" value="2"/>
</dbReference>
<evidence type="ECO:0000256" key="2">
    <source>
        <dbReference type="ARBA" id="ARBA00022676"/>
    </source>
</evidence>
<reference evidence="6" key="1">
    <citation type="submission" date="2019-07" db="EMBL/GenBank/DDBJ databases">
        <authorList>
            <person name="Liu P.D."/>
            <person name="Luo J.J."/>
        </authorList>
    </citation>
    <scope>NUCLEOTIDE SEQUENCE</scope>
</reference>